<evidence type="ECO:0000313" key="1">
    <source>
        <dbReference type="EMBL" id="RKF58930.1"/>
    </source>
</evidence>
<name>A0A420HNA8_9PEZI</name>
<protein>
    <submittedName>
        <fullName evidence="1">Putative fad-dependent oxidoreductase-like enzyme</fullName>
    </submittedName>
</protein>
<dbReference type="AlphaFoldDB" id="A0A420HNA8"/>
<dbReference type="Proteomes" id="UP000285405">
    <property type="component" value="Unassembled WGS sequence"/>
</dbReference>
<organism evidence="1 2">
    <name type="scientific">Golovinomyces cichoracearum</name>
    <dbReference type="NCBI Taxonomy" id="62708"/>
    <lineage>
        <taxon>Eukaryota</taxon>
        <taxon>Fungi</taxon>
        <taxon>Dikarya</taxon>
        <taxon>Ascomycota</taxon>
        <taxon>Pezizomycotina</taxon>
        <taxon>Leotiomycetes</taxon>
        <taxon>Erysiphales</taxon>
        <taxon>Erysiphaceae</taxon>
        <taxon>Golovinomyces</taxon>
    </lineage>
</organism>
<proteinExistence type="predicted"/>
<evidence type="ECO:0000313" key="2">
    <source>
        <dbReference type="Proteomes" id="UP000285405"/>
    </source>
</evidence>
<sequence length="386" mass="44326">MLVQPTPNHIQAATKEELQEMLNKALQENLKLEASACDAWMSATHHKLQYNLLSIESQEALNRMEVENYMFRREAAILRQNPIDATLTVYHKRLKEHCAYIKKDNIALRLALKKAKSIINAQDLKLATSQQVIKLLKERIQQNRKHLNMILRPGQPTFQAVSPRDQAQISLEPLETPQINFTPKSRCSLQRNQVVSCDNQENFDSLLLAGSILDRECMKKSSPATPYRQLYHPPEVQKQNSQITGQSKTRGYLRSSKSLLPPAQFSSETKSGIKTRSKFYHTTRIRRCKSRDSTISASDVEEPAQLQVQDIETLGSELIFNDTETCYSRNQKNSLVQLDGCSLNEELNQTRIATPMTKRKRVDGMHWWERERKKGRNKKVVELAIG</sequence>
<reference evidence="1 2" key="1">
    <citation type="journal article" date="2018" name="BMC Genomics">
        <title>Comparative genome analyses reveal sequence features reflecting distinct modes of host-adaptation between dicot and monocot powdery mildew.</title>
        <authorList>
            <person name="Wu Y."/>
            <person name="Ma X."/>
            <person name="Pan Z."/>
            <person name="Kale S.D."/>
            <person name="Song Y."/>
            <person name="King H."/>
            <person name="Zhang Q."/>
            <person name="Presley C."/>
            <person name="Deng X."/>
            <person name="Wei C.I."/>
            <person name="Xiao S."/>
        </authorList>
    </citation>
    <scope>NUCLEOTIDE SEQUENCE [LARGE SCALE GENOMIC DNA]</scope>
    <source>
        <strain evidence="1">UCSC1</strain>
    </source>
</reference>
<dbReference type="OrthoDB" id="5404651at2759"/>
<gene>
    <name evidence="1" type="ORF">GcC1_179024</name>
</gene>
<accession>A0A420HNA8</accession>
<comment type="caution">
    <text evidence="1">The sequence shown here is derived from an EMBL/GenBank/DDBJ whole genome shotgun (WGS) entry which is preliminary data.</text>
</comment>
<dbReference type="EMBL" id="MCBR01017954">
    <property type="protein sequence ID" value="RKF58930.1"/>
    <property type="molecule type" value="Genomic_DNA"/>
</dbReference>